<evidence type="ECO:0000259" key="9">
    <source>
        <dbReference type="PROSITE" id="PS50004"/>
    </source>
</evidence>
<evidence type="ECO:0000256" key="3">
    <source>
        <dbReference type="ARBA" id="ARBA00009214"/>
    </source>
</evidence>
<keyword evidence="5" id="KW-0732">Signal</keyword>
<accession>A0AAD1SVN1</accession>
<dbReference type="EMBL" id="OW240918">
    <property type="protein sequence ID" value="CAH2307929.1"/>
    <property type="molecule type" value="Genomic_DNA"/>
</dbReference>
<dbReference type="PROSITE" id="PS00279">
    <property type="entry name" value="MACPF_1"/>
    <property type="match status" value="1"/>
</dbReference>
<dbReference type="GO" id="GO:0001771">
    <property type="term" value="P:immunological synapse formation"/>
    <property type="evidence" value="ECO:0007669"/>
    <property type="project" value="TreeGrafter"/>
</dbReference>
<dbReference type="SMART" id="SM00457">
    <property type="entry name" value="MACPF"/>
    <property type="match status" value="1"/>
</dbReference>
<dbReference type="InterPro" id="IPR000008">
    <property type="entry name" value="C2_dom"/>
</dbReference>
<evidence type="ECO:0000256" key="4">
    <source>
        <dbReference type="ARBA" id="ARBA00022525"/>
    </source>
</evidence>
<dbReference type="GO" id="GO:0022829">
    <property type="term" value="F:wide pore channel activity"/>
    <property type="evidence" value="ECO:0007669"/>
    <property type="project" value="TreeGrafter"/>
</dbReference>
<dbReference type="GO" id="GO:0001913">
    <property type="term" value="P:T cell mediated cytotoxicity"/>
    <property type="evidence" value="ECO:0007669"/>
    <property type="project" value="TreeGrafter"/>
</dbReference>
<sequence length="611" mass="67990">MLNTCSKVCVDILQIDVIVSFLSVYQSIYSLFFQANYSKSIQSLVKNTHTVYLSNQFFIIISSNRLPIHQAMLPIFVIFLFIPSSFSSDHPPLTYACHSEKGPKCKKLPFVPGHTLLGAGFDIATMKKASASVLDLQAYQSKDKTCTVCKNPYQKMALQKLPVAMTDWMPYSSCTRKVTSEVARSSVSLAEELESSVKNDWEAGLGIEHGPANAKVVLAGSQSAINKFTEGKISSDRYSFIKQQLRCVYYSFRVQPKPLLSQHFKESLMSLPESYSTKTKPEYRQFVQTYGTHYISQADVGGETIEVTAIKTCQTALDGTSVDELKDCLNLESSAAVTGKMEANAKATACKELSEKTTQSKNFHQTFNERVWQVTGGKVTFDLLSTDVKNDNGAATFDAWMESLKTDPDIVTYSLEPLHNLVRFEGPVKENLKKAISEFILENALRKNCSCSGGSQSSVGAKCTCFCPSSNAISANCCPTRKGLAKLVLTVKNAEGLWGDYISRTDAYVKISYNTKQETTQTIWNNDNPRWNMRYDLGIVELNPINRLEIEVWDEDNKYDDDLLGKCNRPLTSGEKTEICYLNHGSLTYKVEVQCLPHLAGENCQAYASAP</sequence>
<evidence type="ECO:0000313" key="11">
    <source>
        <dbReference type="EMBL" id="CAH2307929.1"/>
    </source>
</evidence>
<organism evidence="11 12">
    <name type="scientific">Pelobates cultripes</name>
    <name type="common">Western spadefoot toad</name>
    <dbReference type="NCBI Taxonomy" id="61616"/>
    <lineage>
        <taxon>Eukaryota</taxon>
        <taxon>Metazoa</taxon>
        <taxon>Chordata</taxon>
        <taxon>Craniata</taxon>
        <taxon>Vertebrata</taxon>
        <taxon>Euteleostomi</taxon>
        <taxon>Amphibia</taxon>
        <taxon>Batrachia</taxon>
        <taxon>Anura</taxon>
        <taxon>Pelobatoidea</taxon>
        <taxon>Pelobatidae</taxon>
        <taxon>Pelobates</taxon>
    </lineage>
</organism>
<dbReference type="GO" id="GO:0005509">
    <property type="term" value="F:calcium ion binding"/>
    <property type="evidence" value="ECO:0007669"/>
    <property type="project" value="InterPro"/>
</dbReference>
<name>A0AAD1SVN1_PELCU</name>
<dbReference type="InterPro" id="IPR037300">
    <property type="entry name" value="Perforin-1_C2"/>
</dbReference>
<comment type="subcellular location">
    <subcellularLocation>
        <location evidence="1">Membrane</location>
    </subcellularLocation>
    <subcellularLocation>
        <location evidence="2">Secreted</location>
    </subcellularLocation>
</comment>
<feature type="domain" description="C2" evidence="9">
    <location>
        <begin position="467"/>
        <end position="584"/>
    </location>
</feature>
<evidence type="ECO:0000256" key="8">
    <source>
        <dbReference type="ARBA" id="ARBA00023157"/>
    </source>
</evidence>
<comment type="similarity">
    <text evidence="3">Belongs to the complement C6/C7/C8/C9 family.</text>
</comment>
<dbReference type="PANTHER" id="PTHR46096:SF3">
    <property type="entry name" value="PERFORIN-1"/>
    <property type="match status" value="1"/>
</dbReference>
<keyword evidence="6" id="KW-0204">Cytolysis</keyword>
<reference evidence="11" key="1">
    <citation type="submission" date="2022-03" db="EMBL/GenBank/DDBJ databases">
        <authorList>
            <person name="Alioto T."/>
            <person name="Alioto T."/>
            <person name="Gomez Garrido J."/>
        </authorList>
    </citation>
    <scope>NUCLEOTIDE SEQUENCE</scope>
</reference>
<proteinExistence type="inferred from homology"/>
<gene>
    <name evidence="11" type="ORF">PECUL_23A010185</name>
</gene>
<dbReference type="PROSITE" id="PS50004">
    <property type="entry name" value="C2"/>
    <property type="match status" value="1"/>
</dbReference>
<dbReference type="InterPro" id="IPR052784">
    <property type="entry name" value="Perforin-1_pore-forming"/>
</dbReference>
<keyword evidence="7" id="KW-0472">Membrane</keyword>
<evidence type="ECO:0000256" key="7">
    <source>
        <dbReference type="ARBA" id="ARBA00023136"/>
    </source>
</evidence>
<evidence type="ECO:0000256" key="6">
    <source>
        <dbReference type="ARBA" id="ARBA00022852"/>
    </source>
</evidence>
<dbReference type="AlphaFoldDB" id="A0AAD1SVN1"/>
<keyword evidence="12" id="KW-1185">Reference proteome</keyword>
<protein>
    <submittedName>
        <fullName evidence="11">Perforin-1-like</fullName>
    </submittedName>
</protein>
<dbReference type="InterPro" id="IPR035892">
    <property type="entry name" value="C2_domain_sf"/>
</dbReference>
<evidence type="ECO:0000259" key="10">
    <source>
        <dbReference type="PROSITE" id="PS51412"/>
    </source>
</evidence>
<dbReference type="InterPro" id="IPR020864">
    <property type="entry name" value="MACPF"/>
</dbReference>
<keyword evidence="4" id="KW-0964">Secreted</keyword>
<evidence type="ECO:0000256" key="1">
    <source>
        <dbReference type="ARBA" id="ARBA00004370"/>
    </source>
</evidence>
<dbReference type="GO" id="GO:0005576">
    <property type="term" value="C:extracellular region"/>
    <property type="evidence" value="ECO:0007669"/>
    <property type="project" value="UniProtKB-SubCell"/>
</dbReference>
<dbReference type="Pfam" id="PF01823">
    <property type="entry name" value="MACPF"/>
    <property type="match status" value="1"/>
</dbReference>
<dbReference type="GO" id="GO:0016020">
    <property type="term" value="C:membrane"/>
    <property type="evidence" value="ECO:0007669"/>
    <property type="project" value="UniProtKB-SubCell"/>
</dbReference>
<evidence type="ECO:0000256" key="2">
    <source>
        <dbReference type="ARBA" id="ARBA00004613"/>
    </source>
</evidence>
<dbReference type="SMART" id="SM00239">
    <property type="entry name" value="C2"/>
    <property type="match status" value="1"/>
</dbReference>
<evidence type="ECO:0000313" key="12">
    <source>
        <dbReference type="Proteomes" id="UP001295444"/>
    </source>
</evidence>
<dbReference type="PROSITE" id="PS51412">
    <property type="entry name" value="MACPF_2"/>
    <property type="match status" value="1"/>
</dbReference>
<dbReference type="GO" id="GO:0140911">
    <property type="term" value="F:pore-forming activity"/>
    <property type="evidence" value="ECO:0007669"/>
    <property type="project" value="InterPro"/>
</dbReference>
<dbReference type="Pfam" id="PF00168">
    <property type="entry name" value="C2"/>
    <property type="match status" value="1"/>
</dbReference>
<keyword evidence="8" id="KW-1015">Disulfide bond</keyword>
<dbReference type="PANTHER" id="PTHR46096">
    <property type="entry name" value="PERFORIN-1"/>
    <property type="match status" value="1"/>
</dbReference>
<dbReference type="GO" id="GO:0031640">
    <property type="term" value="P:killing of cells of another organism"/>
    <property type="evidence" value="ECO:0007669"/>
    <property type="project" value="UniProtKB-KW"/>
</dbReference>
<evidence type="ECO:0000256" key="5">
    <source>
        <dbReference type="ARBA" id="ARBA00022729"/>
    </source>
</evidence>
<dbReference type="InterPro" id="IPR020863">
    <property type="entry name" value="MACPF_CS"/>
</dbReference>
<dbReference type="GO" id="GO:0051607">
    <property type="term" value="P:defense response to virus"/>
    <property type="evidence" value="ECO:0007669"/>
    <property type="project" value="TreeGrafter"/>
</dbReference>
<dbReference type="CDD" id="cd04032">
    <property type="entry name" value="C2_Perforin"/>
    <property type="match status" value="1"/>
</dbReference>
<dbReference type="Gene3D" id="2.60.40.150">
    <property type="entry name" value="C2 domain"/>
    <property type="match status" value="1"/>
</dbReference>
<dbReference type="Proteomes" id="UP001295444">
    <property type="component" value="Chromosome 07"/>
</dbReference>
<dbReference type="SUPFAM" id="SSF49562">
    <property type="entry name" value="C2 domain (Calcium/lipid-binding domain, CaLB)"/>
    <property type="match status" value="1"/>
</dbReference>
<feature type="domain" description="MACPF" evidence="10">
    <location>
        <begin position="101"/>
        <end position="447"/>
    </location>
</feature>